<comment type="caution">
    <text evidence="3">Lacks conserved residue(s) required for the propagation of feature annotation.</text>
</comment>
<organism evidence="6 7">
    <name type="scientific">Clavelina lepadiformis</name>
    <name type="common">Light-bulb sea squirt</name>
    <name type="synonym">Ascidia lepadiformis</name>
    <dbReference type="NCBI Taxonomy" id="159417"/>
    <lineage>
        <taxon>Eukaryota</taxon>
        <taxon>Metazoa</taxon>
        <taxon>Chordata</taxon>
        <taxon>Tunicata</taxon>
        <taxon>Ascidiacea</taxon>
        <taxon>Aplousobranchia</taxon>
        <taxon>Clavelinidae</taxon>
        <taxon>Clavelina</taxon>
    </lineage>
</organism>
<evidence type="ECO:0000313" key="6">
    <source>
        <dbReference type="EMBL" id="CAK8687186.1"/>
    </source>
</evidence>
<feature type="domain" description="CUB" evidence="5">
    <location>
        <begin position="667"/>
        <end position="774"/>
    </location>
</feature>
<evidence type="ECO:0000259" key="5">
    <source>
        <dbReference type="PROSITE" id="PS01180"/>
    </source>
</evidence>
<dbReference type="PROSITE" id="PS01180">
    <property type="entry name" value="CUB"/>
    <property type="match status" value="3"/>
</dbReference>
<feature type="domain" description="CUB" evidence="5">
    <location>
        <begin position="216"/>
        <end position="337"/>
    </location>
</feature>
<dbReference type="Pfam" id="PF00431">
    <property type="entry name" value="CUB"/>
    <property type="match status" value="4"/>
</dbReference>
<evidence type="ECO:0000256" key="1">
    <source>
        <dbReference type="ARBA" id="ARBA00022737"/>
    </source>
</evidence>
<sequence length="1011" mass="115805">MLFVTLIIPFVFASVNACHYQLQPKLMKAHDYMSECLSNKTGYPVKAWSSIFKFVVLDTKWFQTTLENACAESKYRFTRSCWKSHIKEIFRTNSSLYPITLQCMEGYKTKATQPTVSEQSINGWPNEDEMCLKQNATAYEMYINCFNSSLRNAGFENVVELPPILWFVQNHWVCDKTIPGSCSPKIPGTCPISKWPRFLQDITKPSSLLKMLISGCNEELFNRPSGGCKQQRLVEKWKWYSIRSPGYPNVMGENDYDCTYAIKPKRFFKLEMKIIVDTEKCCDFVTIFFPNSTILAKLSGKVKRTFLLDSHENSVNVNFHTDESVTSKGFVLRYRKVCRFNLKSTTSMQKTFPPTFKQLSSGTVFGEEIKCIWTIKAPSGEQVFLRFDKIHLENADRMEVFDGPVRLRMLEETDSRKDSIKSQNGMLIIHYQSNSTKIGNGFHASFATANSCGGSFAANNNWQEIVGEAFHVGGNNILPCWWNITASPGYAILLKMNSKIRKYGKSRNGQRIEVFENRNRVYSVYDKNFYFASNGNQLLIHQNYSRNGSVGFVVSFKQEMCNVTILLANSVRRTVQFAYFPSINRRHICTYTVRSTPERKIHLTLKTYELKSNYLEVFSGNISLGRADLTGPPYIHRLTSIDNEIQLRYVIQGSMFLTEFNQFTPNCGSSLIANANYQDIFSPGNPSRHIVRCGCEWIITASPGKQIVLTIFDSQGTQDSSFIRVYDKLLPLGTYATPRFLDVTLVSSTNLVRIQYRQKADGEFKGFQATYKETINMGWNDVKAFGGTISTEKMFMNTSMCLSNKHHFWNIYTSRDYRIKFTIESVRFSTANSFLQIQDSSSRIGWLHQNSSVPRNFLTSTHTLRVCYYTDDCSSPEKEHFVATIKQVCQKDINIFGSGRRDKGIFTKMFDKNETTDCHYNFVTAFGSKIQLTLYNISIRDGYINVTAGNQTLYHYTGSSSGSPTTATLISPRNKMTLHYHAPIKSSSNGFRMRYEKARMPNMMQLVKRVD</sequence>
<dbReference type="EMBL" id="CAWYQH010000103">
    <property type="protein sequence ID" value="CAK8687186.1"/>
    <property type="molecule type" value="Genomic_DNA"/>
</dbReference>
<accession>A0ABP0G5U1</accession>
<protein>
    <recommendedName>
        <fullName evidence="5">CUB domain-containing protein</fullName>
    </recommendedName>
</protein>
<dbReference type="PANTHER" id="PTHR24251">
    <property type="entry name" value="OVOCHYMASE-RELATED"/>
    <property type="match status" value="1"/>
</dbReference>
<dbReference type="PANTHER" id="PTHR24251:SF37">
    <property type="entry name" value="CUB DOMAIN-CONTAINING PROTEIN"/>
    <property type="match status" value="1"/>
</dbReference>
<keyword evidence="4" id="KW-0732">Signal</keyword>
<evidence type="ECO:0000313" key="7">
    <source>
        <dbReference type="Proteomes" id="UP001642483"/>
    </source>
</evidence>
<dbReference type="InterPro" id="IPR000859">
    <property type="entry name" value="CUB_dom"/>
</dbReference>
<dbReference type="Proteomes" id="UP001642483">
    <property type="component" value="Unassembled WGS sequence"/>
</dbReference>
<gene>
    <name evidence="6" type="ORF">CVLEPA_LOCUS19255</name>
</gene>
<feature type="domain" description="CUB" evidence="5">
    <location>
        <begin position="338"/>
        <end position="449"/>
    </location>
</feature>
<dbReference type="Gene3D" id="2.60.120.290">
    <property type="entry name" value="Spermadhesin, CUB domain"/>
    <property type="match status" value="4"/>
</dbReference>
<proteinExistence type="predicted"/>
<feature type="signal peptide" evidence="4">
    <location>
        <begin position="1"/>
        <end position="17"/>
    </location>
</feature>
<evidence type="ECO:0000256" key="3">
    <source>
        <dbReference type="PROSITE-ProRule" id="PRU00059"/>
    </source>
</evidence>
<keyword evidence="7" id="KW-1185">Reference proteome</keyword>
<evidence type="ECO:0000256" key="2">
    <source>
        <dbReference type="ARBA" id="ARBA00023157"/>
    </source>
</evidence>
<dbReference type="CDD" id="cd00041">
    <property type="entry name" value="CUB"/>
    <property type="match status" value="3"/>
</dbReference>
<keyword evidence="2" id="KW-1015">Disulfide bond</keyword>
<keyword evidence="1" id="KW-0677">Repeat</keyword>
<reference evidence="6 7" key="1">
    <citation type="submission" date="2024-02" db="EMBL/GenBank/DDBJ databases">
        <authorList>
            <person name="Daric V."/>
            <person name="Darras S."/>
        </authorList>
    </citation>
    <scope>NUCLEOTIDE SEQUENCE [LARGE SCALE GENOMIC DNA]</scope>
</reference>
<comment type="caution">
    <text evidence="6">The sequence shown here is derived from an EMBL/GenBank/DDBJ whole genome shotgun (WGS) entry which is preliminary data.</text>
</comment>
<dbReference type="InterPro" id="IPR035914">
    <property type="entry name" value="Sperma_CUB_dom_sf"/>
</dbReference>
<dbReference type="SMART" id="SM00042">
    <property type="entry name" value="CUB"/>
    <property type="match status" value="4"/>
</dbReference>
<name>A0ABP0G5U1_CLALP</name>
<evidence type="ECO:0000256" key="4">
    <source>
        <dbReference type="SAM" id="SignalP"/>
    </source>
</evidence>
<dbReference type="SUPFAM" id="SSF49854">
    <property type="entry name" value="Spermadhesin, CUB domain"/>
    <property type="match status" value="7"/>
</dbReference>
<feature type="chain" id="PRO_5045043471" description="CUB domain-containing protein" evidence="4">
    <location>
        <begin position="18"/>
        <end position="1011"/>
    </location>
</feature>